<evidence type="ECO:0000313" key="2">
    <source>
        <dbReference type="EMBL" id="SHE43509.1"/>
    </source>
</evidence>
<dbReference type="EMBL" id="CP014223">
    <property type="protein sequence ID" value="AMJ40385.1"/>
    <property type="molecule type" value="Genomic_DNA"/>
</dbReference>
<sequence length="126" mass="14259">MAALFSIDGVTFNIPVVEIKREAPVLDKYATRTEGGDLEREIIGVYFNYTLTFPNLALNITEYEKLWNKVTEPVEFHDFVVPGTTGTFSFRGYITTAGDALRRVHNNKNYWGGLSIKLIAKEPARK</sequence>
<protein>
    <recommendedName>
        <fullName evidence="5">Phage tail protein</fullName>
    </recommendedName>
</protein>
<evidence type="ECO:0000313" key="1">
    <source>
        <dbReference type="EMBL" id="AMJ40385.1"/>
    </source>
</evidence>
<dbReference type="Proteomes" id="UP000184204">
    <property type="component" value="Unassembled WGS sequence"/>
</dbReference>
<proteinExistence type="predicted"/>
<dbReference type="AlphaFoldDB" id="A0A0X8VAE5"/>
<reference evidence="3" key="2">
    <citation type="submission" date="2016-01" db="EMBL/GenBank/DDBJ databases">
        <authorList>
            <person name="Poehlein A."/>
            <person name="Schlien K."/>
            <person name="Gottschalk G."/>
            <person name="Buckel W."/>
            <person name="Daniel R."/>
        </authorList>
    </citation>
    <scope>NUCLEOTIDE SEQUENCE [LARGE SCALE GENOMIC DNA]</scope>
    <source>
        <strain evidence="3">X2</strain>
    </source>
</reference>
<gene>
    <name evidence="1" type="ORF">CPRO_07840</name>
    <name evidence="2" type="ORF">SAMN02745151_00696</name>
</gene>
<reference evidence="1 3" key="1">
    <citation type="journal article" date="2016" name="Genome Announc.">
        <title>Complete Genome Sequence of the Amino Acid-Fermenting Clostridium propionicum X2 (DSM 1682).</title>
        <authorList>
            <person name="Poehlein A."/>
            <person name="Schlien K."/>
            <person name="Chowdhury N.P."/>
            <person name="Gottschalk G."/>
            <person name="Buckel W."/>
            <person name="Daniel R."/>
        </authorList>
    </citation>
    <scope>NUCLEOTIDE SEQUENCE [LARGE SCALE GENOMIC DNA]</scope>
    <source>
        <strain evidence="1 3">X2</strain>
    </source>
</reference>
<dbReference type="OrthoDB" id="1919844at2"/>
<evidence type="ECO:0000313" key="3">
    <source>
        <dbReference type="Proteomes" id="UP000068026"/>
    </source>
</evidence>
<reference evidence="4" key="4">
    <citation type="submission" date="2016-11" db="EMBL/GenBank/DDBJ databases">
        <authorList>
            <person name="Jaros S."/>
            <person name="Januszkiewicz K."/>
            <person name="Wedrychowicz H."/>
        </authorList>
    </citation>
    <scope>NUCLEOTIDE SEQUENCE [LARGE SCALE GENOMIC DNA]</scope>
    <source>
        <strain evidence="4">DSM 1682</strain>
    </source>
</reference>
<dbReference type="Proteomes" id="UP000068026">
    <property type="component" value="Chromosome"/>
</dbReference>
<accession>A0A0X8VAE5</accession>
<keyword evidence="3" id="KW-1185">Reference proteome</keyword>
<dbReference type="EMBL" id="FQUA01000002">
    <property type="protein sequence ID" value="SHE43509.1"/>
    <property type="molecule type" value="Genomic_DNA"/>
</dbReference>
<dbReference type="KEGG" id="cpro:CPRO_07840"/>
<name>A0A0X8VAE5_ANAPI</name>
<reference evidence="2" key="3">
    <citation type="submission" date="2016-11" db="EMBL/GenBank/DDBJ databases">
        <authorList>
            <person name="Varghese N."/>
            <person name="Submissions S."/>
        </authorList>
    </citation>
    <scope>NUCLEOTIDE SEQUENCE</scope>
    <source>
        <strain evidence="2">DSM 1682</strain>
    </source>
</reference>
<organism evidence="2 4">
    <name type="scientific">Anaerotignum propionicum DSM 1682</name>
    <dbReference type="NCBI Taxonomy" id="991789"/>
    <lineage>
        <taxon>Bacteria</taxon>
        <taxon>Bacillati</taxon>
        <taxon>Bacillota</taxon>
        <taxon>Clostridia</taxon>
        <taxon>Lachnospirales</taxon>
        <taxon>Anaerotignaceae</taxon>
        <taxon>Anaerotignum</taxon>
    </lineage>
</organism>
<evidence type="ECO:0008006" key="5">
    <source>
        <dbReference type="Google" id="ProtNLM"/>
    </source>
</evidence>
<dbReference type="RefSeq" id="WP_066048026.1">
    <property type="nucleotide sequence ID" value="NZ_CP014223.1"/>
</dbReference>
<evidence type="ECO:0000313" key="4">
    <source>
        <dbReference type="Proteomes" id="UP000184204"/>
    </source>
</evidence>